<dbReference type="GO" id="GO:0016491">
    <property type="term" value="F:oxidoreductase activity"/>
    <property type="evidence" value="ECO:0007669"/>
    <property type="project" value="InterPro"/>
</dbReference>
<dbReference type="OrthoDB" id="5977668at2759"/>
<dbReference type="PANTHER" id="PTHR42923">
    <property type="entry name" value="PROTOPORPHYRINOGEN OXIDASE"/>
    <property type="match status" value="1"/>
</dbReference>
<dbReference type="Pfam" id="PF13450">
    <property type="entry name" value="NAD_binding_8"/>
    <property type="match status" value="1"/>
</dbReference>
<dbReference type="InterPro" id="IPR036188">
    <property type="entry name" value="FAD/NAD-bd_sf"/>
</dbReference>
<evidence type="ECO:0000259" key="2">
    <source>
        <dbReference type="Pfam" id="PF01593"/>
    </source>
</evidence>
<gene>
    <name evidence="3" type="ORF">AYI69_g3605</name>
</gene>
<feature type="compositionally biased region" description="Polar residues" evidence="1">
    <location>
        <begin position="128"/>
        <end position="141"/>
    </location>
</feature>
<dbReference type="Pfam" id="PF01593">
    <property type="entry name" value="Amino_oxidase"/>
    <property type="match status" value="1"/>
</dbReference>
<dbReference type="SUPFAM" id="SSF51971">
    <property type="entry name" value="Nucleotide-binding domain"/>
    <property type="match status" value="1"/>
</dbReference>
<feature type="domain" description="Amine oxidase" evidence="2">
    <location>
        <begin position="243"/>
        <end position="413"/>
    </location>
</feature>
<protein>
    <recommendedName>
        <fullName evidence="2">Amine oxidase domain-containing protein</fullName>
    </recommendedName>
</protein>
<dbReference type="PANTHER" id="PTHR42923:SF42">
    <property type="entry name" value="AMINE OXIDASE DOMAIN-CONTAINING PROTEIN"/>
    <property type="match status" value="1"/>
</dbReference>
<dbReference type="EMBL" id="LSSM01001247">
    <property type="protein sequence ID" value="OMJ26973.1"/>
    <property type="molecule type" value="Genomic_DNA"/>
</dbReference>
<evidence type="ECO:0000256" key="1">
    <source>
        <dbReference type="SAM" id="MobiDB-lite"/>
    </source>
</evidence>
<dbReference type="Proteomes" id="UP000187429">
    <property type="component" value="Unassembled WGS sequence"/>
</dbReference>
<evidence type="ECO:0000313" key="3">
    <source>
        <dbReference type="EMBL" id="OMJ26973.1"/>
    </source>
</evidence>
<dbReference type="InterPro" id="IPR050464">
    <property type="entry name" value="Zeta_carotene_desat/Oxidored"/>
</dbReference>
<comment type="caution">
    <text evidence="3">The sequence shown here is derived from an EMBL/GenBank/DDBJ whole genome shotgun (WGS) entry which is preliminary data.</text>
</comment>
<feature type="region of interest" description="Disordered" evidence="1">
    <location>
        <begin position="128"/>
        <end position="153"/>
    </location>
</feature>
<dbReference type="InterPro" id="IPR002937">
    <property type="entry name" value="Amino_oxidase"/>
</dbReference>
<keyword evidence="4" id="KW-1185">Reference proteome</keyword>
<organism evidence="3 4">
    <name type="scientific">Smittium culicis</name>
    <dbReference type="NCBI Taxonomy" id="133412"/>
    <lineage>
        <taxon>Eukaryota</taxon>
        <taxon>Fungi</taxon>
        <taxon>Fungi incertae sedis</taxon>
        <taxon>Zoopagomycota</taxon>
        <taxon>Kickxellomycotina</taxon>
        <taxon>Harpellomycetes</taxon>
        <taxon>Harpellales</taxon>
        <taxon>Legeriomycetaceae</taxon>
        <taxon>Smittium</taxon>
    </lineage>
</organism>
<reference evidence="4" key="1">
    <citation type="submission" date="2017-01" db="EMBL/GenBank/DDBJ databases">
        <authorList>
            <person name="Wang Y."/>
            <person name="White M."/>
            <person name="Kvist S."/>
            <person name="Moncalvo J.-M."/>
        </authorList>
    </citation>
    <scope>NUCLEOTIDE SEQUENCE [LARGE SCALE GENOMIC DNA]</scope>
    <source>
        <strain evidence="4">ID-206-W2</strain>
    </source>
</reference>
<sequence>MQADIGAQLSEAPKKIAVIGSGMSGILASWALTHYSNHKVSLFEKSNDLLGQSSIVDFLPPGIPEKCSIDFLPETRIPVDIRPFVFNPSLCPNLHKTLNSLRVDLDSFNMDLSASNWSINENITPPSTLINSPIPKNSASRPNKPYHPLSTPPTPHFNHSGLSDISQCPFMASKNTLSTYPSSNVLPNHILNHASSPLNQKPLHKSSSKPDNIEIGRIILRQNSLLHKRIIAFEWNSSGVFGLFSQLKNLWNLKFYRALLDYFRFMLELFTDNPQELPTPQDNLDLLTYLENNKYSSQLYKFFLSPILTSILNCDPQNDINTLPIWIVKSMLRLYSKNLFFFKRKFNFIKGGKLQLFKILKNGLIDVRYNTEITKITKLHLKNKESGVQLTDSNGNVHQFDAVIVSLKPKNAIPIYKSELSSNQLDYLRSIHLVYDNYVLHTDTIVTIIYTLIHIANPQFTILLPFQ</sequence>
<dbReference type="AlphaFoldDB" id="A0A1R1YJB4"/>
<accession>A0A1R1YJB4</accession>
<proteinExistence type="predicted"/>
<evidence type="ECO:0000313" key="4">
    <source>
        <dbReference type="Proteomes" id="UP000187429"/>
    </source>
</evidence>
<dbReference type="Gene3D" id="3.50.50.60">
    <property type="entry name" value="FAD/NAD(P)-binding domain"/>
    <property type="match status" value="1"/>
</dbReference>
<name>A0A1R1YJB4_9FUNG</name>